<evidence type="ECO:0000313" key="2">
    <source>
        <dbReference type="Proteomes" id="UP001148838"/>
    </source>
</evidence>
<proteinExistence type="predicted"/>
<evidence type="ECO:0000313" key="1">
    <source>
        <dbReference type="EMBL" id="KAJ4434590.1"/>
    </source>
</evidence>
<dbReference type="Proteomes" id="UP001148838">
    <property type="component" value="Unassembled WGS sequence"/>
</dbReference>
<name>A0ABQ8SKA9_PERAM</name>
<sequence length="72" mass="7976">MLAGLCEGDNKPQNVKWSREGFLIAEDRSISAVGAKSENNGAMISNLFARRIAFTRARPCRRRDVEPGGQVR</sequence>
<comment type="caution">
    <text evidence="1">The sequence shown here is derived from an EMBL/GenBank/DDBJ whole genome shotgun (WGS) entry which is preliminary data.</text>
</comment>
<reference evidence="1 2" key="1">
    <citation type="journal article" date="2022" name="Allergy">
        <title>Genome assembly and annotation of Periplaneta americana reveal a comprehensive cockroach allergen profile.</title>
        <authorList>
            <person name="Wang L."/>
            <person name="Xiong Q."/>
            <person name="Saelim N."/>
            <person name="Wang L."/>
            <person name="Nong W."/>
            <person name="Wan A.T."/>
            <person name="Shi M."/>
            <person name="Liu X."/>
            <person name="Cao Q."/>
            <person name="Hui J.H.L."/>
            <person name="Sookrung N."/>
            <person name="Leung T.F."/>
            <person name="Tungtrongchitr A."/>
            <person name="Tsui S.K.W."/>
        </authorList>
    </citation>
    <scope>NUCLEOTIDE SEQUENCE [LARGE SCALE GENOMIC DNA]</scope>
    <source>
        <strain evidence="1">PWHHKU_190912</strain>
    </source>
</reference>
<gene>
    <name evidence="1" type="ORF">ANN_23152</name>
</gene>
<dbReference type="EMBL" id="JAJSOF020000025">
    <property type="protein sequence ID" value="KAJ4434590.1"/>
    <property type="molecule type" value="Genomic_DNA"/>
</dbReference>
<protein>
    <submittedName>
        <fullName evidence="1">Uncharacterized protein</fullName>
    </submittedName>
</protein>
<keyword evidence="2" id="KW-1185">Reference proteome</keyword>
<accession>A0ABQ8SKA9</accession>
<organism evidence="1 2">
    <name type="scientific">Periplaneta americana</name>
    <name type="common">American cockroach</name>
    <name type="synonym">Blatta americana</name>
    <dbReference type="NCBI Taxonomy" id="6978"/>
    <lineage>
        <taxon>Eukaryota</taxon>
        <taxon>Metazoa</taxon>
        <taxon>Ecdysozoa</taxon>
        <taxon>Arthropoda</taxon>
        <taxon>Hexapoda</taxon>
        <taxon>Insecta</taxon>
        <taxon>Pterygota</taxon>
        <taxon>Neoptera</taxon>
        <taxon>Polyneoptera</taxon>
        <taxon>Dictyoptera</taxon>
        <taxon>Blattodea</taxon>
        <taxon>Blattoidea</taxon>
        <taxon>Blattidae</taxon>
        <taxon>Blattinae</taxon>
        <taxon>Periplaneta</taxon>
    </lineage>
</organism>